<gene>
    <name evidence="5" type="ORF">IAC75_05225</name>
</gene>
<evidence type="ECO:0000313" key="6">
    <source>
        <dbReference type="Proteomes" id="UP000886812"/>
    </source>
</evidence>
<dbReference type="InterPro" id="IPR003593">
    <property type="entry name" value="AAA+_ATPase"/>
</dbReference>
<dbReference type="InterPro" id="IPR027417">
    <property type="entry name" value="P-loop_NTPase"/>
</dbReference>
<dbReference type="Proteomes" id="UP000886812">
    <property type="component" value="Unassembled WGS sequence"/>
</dbReference>
<dbReference type="Gene3D" id="3.40.50.300">
    <property type="entry name" value="P-loop containing nucleotide triphosphate hydrolases"/>
    <property type="match status" value="1"/>
</dbReference>
<name>A0A9D1NJV0_9BACT</name>
<feature type="domain" description="ABC transporter" evidence="4">
    <location>
        <begin position="23"/>
        <end position="255"/>
    </location>
</feature>
<reference evidence="5" key="2">
    <citation type="journal article" date="2021" name="PeerJ">
        <title>Extensive microbial diversity within the chicken gut microbiome revealed by metagenomics and culture.</title>
        <authorList>
            <person name="Gilroy R."/>
            <person name="Ravi A."/>
            <person name="Getino M."/>
            <person name="Pursley I."/>
            <person name="Horton D.L."/>
            <person name="Alikhan N.F."/>
            <person name="Baker D."/>
            <person name="Gharbi K."/>
            <person name="Hall N."/>
            <person name="Watson M."/>
            <person name="Adriaenssens E.M."/>
            <person name="Foster-Nyarko E."/>
            <person name="Jarju S."/>
            <person name="Secka A."/>
            <person name="Antonio M."/>
            <person name="Oren A."/>
            <person name="Chaudhuri R.R."/>
            <person name="La Ragione R."/>
            <person name="Hildebrand F."/>
            <person name="Pallen M.J."/>
        </authorList>
    </citation>
    <scope>NUCLEOTIDE SEQUENCE</scope>
    <source>
        <strain evidence="5">10669</strain>
    </source>
</reference>
<dbReference type="Pfam" id="PF00005">
    <property type="entry name" value="ABC_tran"/>
    <property type="match status" value="1"/>
</dbReference>
<dbReference type="InterPro" id="IPR050166">
    <property type="entry name" value="ABC_transporter_ATP-bind"/>
</dbReference>
<reference evidence="5" key="1">
    <citation type="submission" date="2020-10" db="EMBL/GenBank/DDBJ databases">
        <authorList>
            <person name="Gilroy R."/>
        </authorList>
    </citation>
    <scope>NUCLEOTIDE SEQUENCE</scope>
    <source>
        <strain evidence="5">10669</strain>
    </source>
</reference>
<dbReference type="SUPFAM" id="SSF52540">
    <property type="entry name" value="P-loop containing nucleoside triphosphate hydrolases"/>
    <property type="match status" value="1"/>
</dbReference>
<dbReference type="InterPro" id="IPR017871">
    <property type="entry name" value="ABC_transporter-like_CS"/>
</dbReference>
<evidence type="ECO:0000256" key="3">
    <source>
        <dbReference type="ARBA" id="ARBA00022840"/>
    </source>
</evidence>
<evidence type="ECO:0000313" key="5">
    <source>
        <dbReference type="EMBL" id="HIV04532.1"/>
    </source>
</evidence>
<dbReference type="PANTHER" id="PTHR42788:SF13">
    <property type="entry name" value="ALIPHATIC SULFONATES IMPORT ATP-BINDING PROTEIN SSUB"/>
    <property type="match status" value="1"/>
</dbReference>
<evidence type="ECO:0000256" key="2">
    <source>
        <dbReference type="ARBA" id="ARBA00022741"/>
    </source>
</evidence>
<dbReference type="PANTHER" id="PTHR42788">
    <property type="entry name" value="TAURINE IMPORT ATP-BINDING PROTEIN-RELATED"/>
    <property type="match status" value="1"/>
</dbReference>
<proteinExistence type="predicted"/>
<organism evidence="5 6">
    <name type="scientific">Candidatus Spyradosoma merdigallinarum</name>
    <dbReference type="NCBI Taxonomy" id="2840950"/>
    <lineage>
        <taxon>Bacteria</taxon>
        <taxon>Pseudomonadati</taxon>
        <taxon>Verrucomicrobiota</taxon>
        <taxon>Opitutia</taxon>
        <taxon>Opitutia incertae sedis</taxon>
        <taxon>Candidatus Spyradosoma</taxon>
    </lineage>
</organism>
<keyword evidence="2" id="KW-0547">Nucleotide-binding</keyword>
<protein>
    <submittedName>
        <fullName evidence="5">ABC transporter ATP-binding protein</fullName>
    </submittedName>
</protein>
<dbReference type="PROSITE" id="PS00211">
    <property type="entry name" value="ABC_TRANSPORTER_1"/>
    <property type="match status" value="1"/>
</dbReference>
<dbReference type="GO" id="GO:0016887">
    <property type="term" value="F:ATP hydrolysis activity"/>
    <property type="evidence" value="ECO:0007669"/>
    <property type="project" value="InterPro"/>
</dbReference>
<comment type="caution">
    <text evidence="5">The sequence shown here is derived from an EMBL/GenBank/DDBJ whole genome shotgun (WGS) entry which is preliminary data.</text>
</comment>
<evidence type="ECO:0000256" key="1">
    <source>
        <dbReference type="ARBA" id="ARBA00022448"/>
    </source>
</evidence>
<dbReference type="PROSITE" id="PS50893">
    <property type="entry name" value="ABC_TRANSPORTER_2"/>
    <property type="match status" value="1"/>
</dbReference>
<dbReference type="GO" id="GO:0005524">
    <property type="term" value="F:ATP binding"/>
    <property type="evidence" value="ECO:0007669"/>
    <property type="project" value="UniProtKB-KW"/>
</dbReference>
<accession>A0A9D1NJV0</accession>
<dbReference type="InterPro" id="IPR003439">
    <property type="entry name" value="ABC_transporter-like_ATP-bd"/>
</dbReference>
<keyword evidence="3 5" id="KW-0067">ATP-binding</keyword>
<keyword evidence="1" id="KW-0813">Transport</keyword>
<sequence length="279" mass="30744">MLSQETAAPPSSIKTENVSAAKISLRNVSKTFKSRQGSVLALDNVSMDVAEGEFLCLVGPSGCGKSTILNLIAGLDTATEGEVLMDGEPISAPGRERMVMFQDSALFPWLDVLQNVMFGLRLKPNLTNSEREEVAMFYLNLVGLKKFYRANIHELSGGMKQRVALARSLAPNPRILLMDEPFSALDAMTREQLYGDLQRIFVQRQKTIVFVTHNIREAVCLGDRIILLSPNPGRIASDFRVSLPRPRDINDPELSKTSIPITAALKRHLHKNGLAAEAD</sequence>
<dbReference type="CDD" id="cd03293">
    <property type="entry name" value="ABC_NrtD_SsuB_transporters"/>
    <property type="match status" value="1"/>
</dbReference>
<dbReference type="AlphaFoldDB" id="A0A9D1NJV0"/>
<dbReference type="SMART" id="SM00382">
    <property type="entry name" value="AAA"/>
    <property type="match status" value="1"/>
</dbReference>
<evidence type="ECO:0000259" key="4">
    <source>
        <dbReference type="PROSITE" id="PS50893"/>
    </source>
</evidence>
<dbReference type="EMBL" id="DVOG01000135">
    <property type="protein sequence ID" value="HIV04532.1"/>
    <property type="molecule type" value="Genomic_DNA"/>
</dbReference>